<dbReference type="HAMAP" id="MF_00224">
    <property type="entry name" value="DHO_dh_type1"/>
    <property type="match status" value="1"/>
</dbReference>
<evidence type="ECO:0000256" key="7">
    <source>
        <dbReference type="ARBA" id="ARBA00022975"/>
    </source>
</evidence>
<dbReference type="GO" id="GO:0005737">
    <property type="term" value="C:cytoplasm"/>
    <property type="evidence" value="ECO:0007669"/>
    <property type="project" value="UniProtKB-SubCell"/>
</dbReference>
<dbReference type="SUPFAM" id="SSF51395">
    <property type="entry name" value="FMN-linked oxidoreductases"/>
    <property type="match status" value="1"/>
</dbReference>
<feature type="binding site" evidence="9">
    <location>
        <position position="167"/>
    </location>
    <ligand>
        <name>FMN</name>
        <dbReference type="ChEBI" id="CHEBI:58210"/>
    </ligand>
</feature>
<dbReference type="GO" id="GO:0044205">
    <property type="term" value="P:'de novo' UMP biosynthetic process"/>
    <property type="evidence" value="ECO:0007669"/>
    <property type="project" value="UniProtKB-UniRule"/>
</dbReference>
<dbReference type="RefSeq" id="WP_072823059.1">
    <property type="nucleotide sequence ID" value="NZ_LT670849.1"/>
</dbReference>
<keyword evidence="4 9" id="KW-0963">Cytoplasm</keyword>
<evidence type="ECO:0000256" key="4">
    <source>
        <dbReference type="ARBA" id="ARBA00022490"/>
    </source>
</evidence>
<evidence type="ECO:0000259" key="10">
    <source>
        <dbReference type="Pfam" id="PF01180"/>
    </source>
</evidence>
<dbReference type="GO" id="GO:0006207">
    <property type="term" value="P:'de novo' pyrimidine nucleobase biosynthetic process"/>
    <property type="evidence" value="ECO:0007669"/>
    <property type="project" value="InterPro"/>
</dbReference>
<dbReference type="NCBIfam" id="TIGR01037">
    <property type="entry name" value="pyrD_sub1_fam"/>
    <property type="match status" value="1"/>
</dbReference>
<reference evidence="12" key="1">
    <citation type="submission" date="2016-11" db="EMBL/GenBank/DDBJ databases">
        <authorList>
            <person name="Varghese N."/>
            <person name="Submissions S."/>
        </authorList>
    </citation>
    <scope>NUCLEOTIDE SEQUENCE [LARGE SCALE GENOMIC DNA]</scope>
    <source>
        <strain evidence="12">GAS401</strain>
    </source>
</reference>
<accession>A0A1M7UM65</accession>
<feature type="binding site" evidence="9">
    <location>
        <position position="47"/>
    </location>
    <ligand>
        <name>substrate</name>
    </ligand>
</feature>
<feature type="binding site" evidence="9">
    <location>
        <begin position="47"/>
        <end position="48"/>
    </location>
    <ligand>
        <name>FMN</name>
        <dbReference type="ChEBI" id="CHEBI:58210"/>
    </ligand>
</feature>
<feature type="binding site" evidence="9">
    <location>
        <position position="193"/>
    </location>
    <ligand>
        <name>FMN</name>
        <dbReference type="ChEBI" id="CHEBI:58210"/>
    </ligand>
</feature>
<name>A0A1M7UM65_9BRAD</name>
<comment type="cofactor">
    <cofactor evidence="9">
        <name>FMN</name>
        <dbReference type="ChEBI" id="CHEBI:58210"/>
    </cofactor>
    <text evidence="9">Binds 1 FMN per subunit.</text>
</comment>
<evidence type="ECO:0000256" key="8">
    <source>
        <dbReference type="ARBA" id="ARBA00023002"/>
    </source>
</evidence>
<dbReference type="InterPro" id="IPR005720">
    <property type="entry name" value="Dihydroorotate_DH_cat"/>
</dbReference>
<dbReference type="NCBIfam" id="NF005574">
    <property type="entry name" value="PRK07259.1"/>
    <property type="match status" value="1"/>
</dbReference>
<dbReference type="OrthoDB" id="9794954at2"/>
<dbReference type="InterPro" id="IPR033888">
    <property type="entry name" value="DHOD_1B"/>
</dbReference>
<gene>
    <name evidence="9" type="primary">pyrD</name>
    <name evidence="11" type="ORF">SAMN05444170_5744</name>
</gene>
<evidence type="ECO:0000313" key="12">
    <source>
        <dbReference type="Proteomes" id="UP000184096"/>
    </source>
</evidence>
<evidence type="ECO:0000256" key="9">
    <source>
        <dbReference type="HAMAP-Rule" id="MF_00224"/>
    </source>
</evidence>
<dbReference type="InterPro" id="IPR024920">
    <property type="entry name" value="Dihydroorotate_DH_1"/>
</dbReference>
<comment type="similarity">
    <text evidence="3 9">Belongs to the dihydroorotate dehydrogenase family. Type 1 subfamily.</text>
</comment>
<keyword evidence="5 9" id="KW-0285">Flavoprotein</keyword>
<dbReference type="Gene3D" id="3.20.20.70">
    <property type="entry name" value="Aldolase class I"/>
    <property type="match status" value="1"/>
</dbReference>
<keyword evidence="6 9" id="KW-0288">FMN</keyword>
<dbReference type="EMBL" id="LT670849">
    <property type="protein sequence ID" value="SHN83997.1"/>
    <property type="molecule type" value="Genomic_DNA"/>
</dbReference>
<feature type="binding site" evidence="9">
    <location>
        <position position="219"/>
    </location>
    <ligand>
        <name>FMN</name>
        <dbReference type="ChEBI" id="CHEBI:58210"/>
    </ligand>
</feature>
<dbReference type="Pfam" id="PF01180">
    <property type="entry name" value="DHO_dh"/>
    <property type="match status" value="1"/>
</dbReference>
<dbReference type="EC" id="1.3.-.-" evidence="9"/>
<evidence type="ECO:0000256" key="3">
    <source>
        <dbReference type="ARBA" id="ARBA00008008"/>
    </source>
</evidence>
<keyword evidence="8 9" id="KW-0560">Oxidoreductase</keyword>
<sequence>MPAPDLSVTIAGITMKNPLTVGSGTYGHHGRFSQFFPVEVMGALVPKTIRTYKWPGNPAPRLHETPAGLHTSVGIPCNSWEHFLAHDVPILEAQKLPVIQSVIGRTEDEYVDIVGRCSDLGIFAALELNLSCPNLKQGGLDFGYDPDAAYQVVERCKQRSAVPVFAKLAPDYSSLVPVAQAVESAGADAISMINGPRAMCIDYRTRKPIIGNKIGALGGPALKSLAVYMIWAVYRAVKIPIIGMGGVADFRDVIEFMAAGARAVAFGTVNYVDPLALPRALADLTKYLEENGVSDVNELVGAAHDEPRAIADIPQVDAAKAGVPQKVVA</sequence>
<evidence type="ECO:0000256" key="1">
    <source>
        <dbReference type="ARBA" id="ARBA00004496"/>
    </source>
</evidence>
<dbReference type="PIRSF" id="PIRSF000164">
    <property type="entry name" value="DHO_oxidase"/>
    <property type="match status" value="1"/>
</dbReference>
<evidence type="ECO:0000256" key="5">
    <source>
        <dbReference type="ARBA" id="ARBA00022630"/>
    </source>
</evidence>
<dbReference type="InterPro" id="IPR049622">
    <property type="entry name" value="Dihydroorotate_DH_I"/>
</dbReference>
<dbReference type="Proteomes" id="UP000184096">
    <property type="component" value="Chromosome I"/>
</dbReference>
<dbReference type="InterPro" id="IPR012135">
    <property type="entry name" value="Dihydroorotate_DH_1_2"/>
</dbReference>
<dbReference type="PANTHER" id="PTHR48109">
    <property type="entry name" value="DIHYDROOROTATE DEHYDROGENASE (QUINONE), MITOCHONDRIAL-RELATED"/>
    <property type="match status" value="1"/>
</dbReference>
<protein>
    <recommendedName>
        <fullName evidence="9">Dihydroorotate dehydrogenase</fullName>
        <shortName evidence="9">DHOD</shortName>
        <shortName evidence="9">DHODase</shortName>
        <shortName evidence="9">DHOdehase</shortName>
        <ecNumber evidence="9">1.3.-.-</ecNumber>
    </recommendedName>
</protein>
<feature type="binding site" evidence="9">
    <location>
        <begin position="245"/>
        <end position="246"/>
    </location>
    <ligand>
        <name>FMN</name>
        <dbReference type="ChEBI" id="CHEBI:58210"/>
    </ligand>
</feature>
<dbReference type="GO" id="GO:0004152">
    <property type="term" value="F:dihydroorotate dehydrogenase activity"/>
    <property type="evidence" value="ECO:0007669"/>
    <property type="project" value="UniProtKB-UniRule"/>
</dbReference>
<dbReference type="InterPro" id="IPR050074">
    <property type="entry name" value="DHO_dehydrogenase"/>
</dbReference>
<feature type="binding site" evidence="9">
    <location>
        <position position="23"/>
    </location>
    <ligand>
        <name>FMN</name>
        <dbReference type="ChEBI" id="CHEBI:58210"/>
    </ligand>
</feature>
<comment type="catalytic activity">
    <reaction evidence="9">
        <text>(S)-dihydroorotate + A = orotate + AH2</text>
        <dbReference type="Rhea" id="RHEA:18073"/>
        <dbReference type="ChEBI" id="CHEBI:13193"/>
        <dbReference type="ChEBI" id="CHEBI:17499"/>
        <dbReference type="ChEBI" id="CHEBI:30839"/>
        <dbReference type="ChEBI" id="CHEBI:30864"/>
    </reaction>
</comment>
<keyword evidence="7 9" id="KW-0665">Pyrimidine biosynthesis</keyword>
<comment type="caution">
    <text evidence="9">Lacks conserved residue(s) required for the propagation of feature annotation.</text>
</comment>
<dbReference type="AlphaFoldDB" id="A0A1M7UM65"/>
<feature type="binding site" evidence="9">
    <location>
        <begin position="267"/>
        <end position="268"/>
    </location>
    <ligand>
        <name>FMN</name>
        <dbReference type="ChEBI" id="CHEBI:58210"/>
    </ligand>
</feature>
<feature type="domain" description="Dihydroorotate dehydrogenase catalytic" evidence="10">
    <location>
        <begin position="6"/>
        <end position="287"/>
    </location>
</feature>
<dbReference type="InterPro" id="IPR001295">
    <property type="entry name" value="Dihydroorotate_DH_CS"/>
</dbReference>
<evidence type="ECO:0000256" key="2">
    <source>
        <dbReference type="ARBA" id="ARBA00004725"/>
    </source>
</evidence>
<comment type="subcellular location">
    <subcellularLocation>
        <location evidence="1 9">Cytoplasm</location>
    </subcellularLocation>
</comment>
<proteinExistence type="inferred from homology"/>
<dbReference type="PROSITE" id="PS00912">
    <property type="entry name" value="DHODEHASE_2"/>
    <property type="match status" value="1"/>
</dbReference>
<evidence type="ECO:0000313" key="11">
    <source>
        <dbReference type="EMBL" id="SHN83997.1"/>
    </source>
</evidence>
<dbReference type="CDD" id="cd04740">
    <property type="entry name" value="DHOD_1B_like"/>
    <property type="match status" value="1"/>
</dbReference>
<dbReference type="PANTHER" id="PTHR48109:SF1">
    <property type="entry name" value="DIHYDROOROTATE DEHYDROGENASE (FUMARATE)"/>
    <property type="match status" value="1"/>
</dbReference>
<dbReference type="UniPathway" id="UPA00070"/>
<feature type="active site" description="Nucleophile" evidence="9">
    <location>
        <position position="132"/>
    </location>
</feature>
<comment type="pathway">
    <text evidence="2 9">Pyrimidine metabolism; UMP biosynthesis via de novo pathway.</text>
</comment>
<feature type="binding site" evidence="9">
    <location>
        <position position="129"/>
    </location>
    <ligand>
        <name>substrate</name>
    </ligand>
</feature>
<keyword evidence="12" id="KW-1185">Reference proteome</keyword>
<comment type="function">
    <text evidence="9">Catalyzes the conversion of dihydroorotate to orotate.</text>
</comment>
<dbReference type="InterPro" id="IPR013785">
    <property type="entry name" value="Aldolase_TIM"/>
</dbReference>
<feature type="binding site" evidence="9">
    <location>
        <position position="129"/>
    </location>
    <ligand>
        <name>FMN</name>
        <dbReference type="ChEBI" id="CHEBI:58210"/>
    </ligand>
</feature>
<evidence type="ECO:0000256" key="6">
    <source>
        <dbReference type="ARBA" id="ARBA00022643"/>
    </source>
</evidence>
<organism evidence="11 12">
    <name type="scientific">Bradyrhizobium erythrophlei</name>
    <dbReference type="NCBI Taxonomy" id="1437360"/>
    <lineage>
        <taxon>Bacteria</taxon>
        <taxon>Pseudomonadati</taxon>
        <taxon>Pseudomonadota</taxon>
        <taxon>Alphaproteobacteria</taxon>
        <taxon>Hyphomicrobiales</taxon>
        <taxon>Nitrobacteraceae</taxon>
        <taxon>Bradyrhizobium</taxon>
    </lineage>
</organism>